<evidence type="ECO:0000313" key="3">
    <source>
        <dbReference type="EMBL" id="GAA0491576.1"/>
    </source>
</evidence>
<name>A0ABN1B6W0_9BACI</name>
<keyword evidence="1" id="KW-0472">Membrane</keyword>
<dbReference type="PANTHER" id="PTHR30590">
    <property type="entry name" value="INNER MEMBRANE PROTEIN"/>
    <property type="match status" value="1"/>
</dbReference>
<keyword evidence="1" id="KW-0812">Transmembrane</keyword>
<keyword evidence="4" id="KW-1185">Reference proteome</keyword>
<dbReference type="InterPro" id="IPR052529">
    <property type="entry name" value="Bact_Transport_Assoc"/>
</dbReference>
<feature type="transmembrane region" description="Helical" evidence="1">
    <location>
        <begin position="336"/>
        <end position="357"/>
    </location>
</feature>
<dbReference type="RefSeq" id="WP_343839788.1">
    <property type="nucleotide sequence ID" value="NZ_BAAADO010000003.1"/>
</dbReference>
<feature type="domain" description="DUF418" evidence="2">
    <location>
        <begin position="221"/>
        <end position="376"/>
    </location>
</feature>
<feature type="transmembrane region" description="Helical" evidence="1">
    <location>
        <begin position="308"/>
        <end position="330"/>
    </location>
</feature>
<feature type="transmembrane region" description="Helical" evidence="1">
    <location>
        <begin position="91"/>
        <end position="109"/>
    </location>
</feature>
<feature type="transmembrane region" description="Helical" evidence="1">
    <location>
        <begin position="240"/>
        <end position="258"/>
    </location>
</feature>
<evidence type="ECO:0000256" key="1">
    <source>
        <dbReference type="SAM" id="Phobius"/>
    </source>
</evidence>
<dbReference type="Proteomes" id="UP001500880">
    <property type="component" value="Unassembled WGS sequence"/>
</dbReference>
<dbReference type="Pfam" id="PF04235">
    <property type="entry name" value="DUF418"/>
    <property type="match status" value="1"/>
</dbReference>
<reference evidence="3 4" key="1">
    <citation type="journal article" date="2019" name="Int. J. Syst. Evol. Microbiol.">
        <title>The Global Catalogue of Microorganisms (GCM) 10K type strain sequencing project: providing services to taxonomists for standard genome sequencing and annotation.</title>
        <authorList>
            <consortium name="The Broad Institute Genomics Platform"/>
            <consortium name="The Broad Institute Genome Sequencing Center for Infectious Disease"/>
            <person name="Wu L."/>
            <person name="Ma J."/>
        </authorList>
    </citation>
    <scope>NUCLEOTIDE SEQUENCE [LARGE SCALE GENOMIC DNA]</scope>
    <source>
        <strain evidence="3 4">JCM 12389</strain>
    </source>
</reference>
<feature type="transmembrane region" description="Helical" evidence="1">
    <location>
        <begin position="201"/>
        <end position="220"/>
    </location>
</feature>
<dbReference type="EMBL" id="BAAADO010000003">
    <property type="protein sequence ID" value="GAA0491576.1"/>
    <property type="molecule type" value="Genomic_DNA"/>
</dbReference>
<protein>
    <submittedName>
        <fullName evidence="3">DUF418 domain-containing protein</fullName>
    </submittedName>
</protein>
<gene>
    <name evidence="3" type="ORF">GCM10008986_17160</name>
</gene>
<dbReference type="PANTHER" id="PTHR30590:SF2">
    <property type="entry name" value="INNER MEMBRANE PROTEIN"/>
    <property type="match status" value="1"/>
</dbReference>
<feature type="transmembrane region" description="Helical" evidence="1">
    <location>
        <begin position="270"/>
        <end position="288"/>
    </location>
</feature>
<organism evidence="3 4">
    <name type="scientific">Salinibacillus aidingensis</name>
    <dbReference type="NCBI Taxonomy" id="237684"/>
    <lineage>
        <taxon>Bacteria</taxon>
        <taxon>Bacillati</taxon>
        <taxon>Bacillota</taxon>
        <taxon>Bacilli</taxon>
        <taxon>Bacillales</taxon>
        <taxon>Bacillaceae</taxon>
        <taxon>Salinibacillus</taxon>
    </lineage>
</organism>
<evidence type="ECO:0000259" key="2">
    <source>
        <dbReference type="Pfam" id="PF04235"/>
    </source>
</evidence>
<comment type="caution">
    <text evidence="3">The sequence shown here is derived from an EMBL/GenBank/DDBJ whole genome shotgun (WGS) entry which is preliminary data.</text>
</comment>
<sequence length="388" mass="45607">MPSPMKRSQRLPWIDGARGFALFGILMVNVPAFNAPFFLYGGEEQYWSGSVNHGLQDFIDIFFQASFYPLFSLLFGFGVQMMWERLQNNKVLVRRLFILLAFGLIHAFLIWHGDILLSYAGVGFLLFFFFHQQPRVLSRWFWGLLMIPGVLYTWFLYMSREYLGWVNREAITNAFNGYTSDSYITIVTQNFQDWMYANSGFLGLLFLIISLLPMFLIGMLLMKKRWLHDVDTFHPIVRRILYVSLAIFLIFKAGPYLAGNPEWLSFIQDHIGGAASSIFYLTAITLLFQHQKWGRRLQFLTYAGKMSLTNYLSQSILCFLLFYGPGFNLYGKVSPIWSVAIVFAIYSFQAFFSKWWLARFYFGPLEWIWRSLTYMKKQPMRRRKETAF</sequence>
<keyword evidence="1" id="KW-1133">Transmembrane helix</keyword>
<evidence type="ECO:0000313" key="4">
    <source>
        <dbReference type="Proteomes" id="UP001500880"/>
    </source>
</evidence>
<accession>A0ABN1B6W0</accession>
<feature type="transmembrane region" description="Helical" evidence="1">
    <location>
        <begin position="140"/>
        <end position="157"/>
    </location>
</feature>
<proteinExistence type="predicted"/>
<feature type="transmembrane region" description="Helical" evidence="1">
    <location>
        <begin position="61"/>
        <end position="79"/>
    </location>
</feature>
<feature type="transmembrane region" description="Helical" evidence="1">
    <location>
        <begin position="115"/>
        <end position="131"/>
    </location>
</feature>
<feature type="transmembrane region" description="Helical" evidence="1">
    <location>
        <begin position="20"/>
        <end position="41"/>
    </location>
</feature>
<dbReference type="InterPro" id="IPR007349">
    <property type="entry name" value="DUF418"/>
</dbReference>